<evidence type="ECO:0000313" key="2">
    <source>
        <dbReference type="EMBL" id="KAK2650626.1"/>
    </source>
</evidence>
<accession>A0AAD9X158</accession>
<evidence type="ECO:0000313" key="3">
    <source>
        <dbReference type="Proteomes" id="UP001280121"/>
    </source>
</evidence>
<gene>
    <name evidence="2" type="ORF">Ddye_018115</name>
</gene>
<keyword evidence="3" id="KW-1185">Reference proteome</keyword>
<comment type="caution">
    <text evidence="2">The sequence shown here is derived from an EMBL/GenBank/DDBJ whole genome shotgun (WGS) entry which is preliminary data.</text>
</comment>
<dbReference type="AlphaFoldDB" id="A0AAD9X158"/>
<feature type="region of interest" description="Disordered" evidence="1">
    <location>
        <begin position="1"/>
        <end position="27"/>
    </location>
</feature>
<organism evidence="2 3">
    <name type="scientific">Dipteronia dyeriana</name>
    <dbReference type="NCBI Taxonomy" id="168575"/>
    <lineage>
        <taxon>Eukaryota</taxon>
        <taxon>Viridiplantae</taxon>
        <taxon>Streptophyta</taxon>
        <taxon>Embryophyta</taxon>
        <taxon>Tracheophyta</taxon>
        <taxon>Spermatophyta</taxon>
        <taxon>Magnoliopsida</taxon>
        <taxon>eudicotyledons</taxon>
        <taxon>Gunneridae</taxon>
        <taxon>Pentapetalae</taxon>
        <taxon>rosids</taxon>
        <taxon>malvids</taxon>
        <taxon>Sapindales</taxon>
        <taxon>Sapindaceae</taxon>
        <taxon>Hippocastanoideae</taxon>
        <taxon>Acereae</taxon>
        <taxon>Dipteronia</taxon>
    </lineage>
</organism>
<evidence type="ECO:0000256" key="1">
    <source>
        <dbReference type="SAM" id="MobiDB-lite"/>
    </source>
</evidence>
<proteinExistence type="predicted"/>
<dbReference type="Proteomes" id="UP001280121">
    <property type="component" value="Unassembled WGS sequence"/>
</dbReference>
<protein>
    <submittedName>
        <fullName evidence="2">Uncharacterized protein</fullName>
    </submittedName>
</protein>
<dbReference type="EMBL" id="JANJYI010000005">
    <property type="protein sequence ID" value="KAK2650626.1"/>
    <property type="molecule type" value="Genomic_DNA"/>
</dbReference>
<sequence>MTVTCYDNDDDRQQQSVTSGERLKRRSMTREEGGQFWWLEHRRVPEGAPPTRSVLPFYCLQDIVAHCLLIYALPLALGCQEIEQSIWQCSGNNRWSCKGMSPRRPQLIYKDFNFGGFRLGVVDMVGVLCDELLEVGGGSRDVEEARWVGRGFDLCGDEFIRGVGAGEESRGGGESDGSDGPFSRILSSIVCYTTTVAHQGSMPLAAVISGSLSAVSLLSVCRHAGLDLSFSLVGHLWLLLSSIRFTRS</sequence>
<name>A0AAD9X158_9ROSI</name>
<reference evidence="2" key="1">
    <citation type="journal article" date="2023" name="Plant J.">
        <title>Genome sequences and population genomics provide insights into the demographic history, inbreeding, and mutation load of two 'living fossil' tree species of Dipteronia.</title>
        <authorList>
            <person name="Feng Y."/>
            <person name="Comes H.P."/>
            <person name="Chen J."/>
            <person name="Zhu S."/>
            <person name="Lu R."/>
            <person name="Zhang X."/>
            <person name="Li P."/>
            <person name="Qiu J."/>
            <person name="Olsen K.M."/>
            <person name="Qiu Y."/>
        </authorList>
    </citation>
    <scope>NUCLEOTIDE SEQUENCE</scope>
    <source>
        <strain evidence="2">KIB01</strain>
    </source>
</reference>